<dbReference type="EMBL" id="JMIU01000001">
    <property type="protein sequence ID" value="KDN96110.1"/>
    <property type="molecule type" value="Genomic_DNA"/>
</dbReference>
<keyword evidence="3" id="KW-0285">Flavoprotein</keyword>
<gene>
    <name evidence="8" type="ORF">EI16_07425</name>
</gene>
<sequence>MSMTPEQTAFMQAIHERYAVKSFDPTKKIDEDTLSKILEAGQYSPTSFGLEFTRFIVVRDQALKEALKPACADQAQIDSCSDLVIFISRNDMLPDSEYVLRQFKRWGLPDENFAGLMQFYSYYLERLNDQTMPFWAGKQAYIALGNMMTAAQMFGIGSCPIEGFDIGGVMKVLGLDPEKETLHVIMALGTPNDVKRPKYRLPLSELVTYR</sequence>
<evidence type="ECO:0000256" key="6">
    <source>
        <dbReference type="ARBA" id="ARBA00023002"/>
    </source>
</evidence>
<protein>
    <recommendedName>
        <fullName evidence="7">Nitroreductase domain-containing protein</fullName>
    </recommendedName>
</protein>
<evidence type="ECO:0000256" key="5">
    <source>
        <dbReference type="ARBA" id="ARBA00022857"/>
    </source>
</evidence>
<evidence type="ECO:0000313" key="9">
    <source>
        <dbReference type="Proteomes" id="UP000027341"/>
    </source>
</evidence>
<dbReference type="InterPro" id="IPR029479">
    <property type="entry name" value="Nitroreductase"/>
</dbReference>
<comment type="similarity">
    <text evidence="2">Belongs to the nitroreductase family.</text>
</comment>
<evidence type="ECO:0000256" key="1">
    <source>
        <dbReference type="ARBA" id="ARBA00001917"/>
    </source>
</evidence>
<dbReference type="PANTHER" id="PTHR43673:SF2">
    <property type="entry name" value="NITROREDUCTASE"/>
    <property type="match status" value="1"/>
</dbReference>
<evidence type="ECO:0000259" key="7">
    <source>
        <dbReference type="Pfam" id="PF00881"/>
    </source>
</evidence>
<feature type="domain" description="Nitroreductase" evidence="7">
    <location>
        <begin position="14"/>
        <end position="189"/>
    </location>
</feature>
<dbReference type="SUPFAM" id="SSF55469">
    <property type="entry name" value="FMN-dependent nitroreductase-like"/>
    <property type="match status" value="1"/>
</dbReference>
<comment type="caution">
    <text evidence="8">The sequence shown here is derived from an EMBL/GenBank/DDBJ whole genome shotgun (WGS) entry which is preliminary data.</text>
</comment>
<evidence type="ECO:0000256" key="2">
    <source>
        <dbReference type="ARBA" id="ARBA00007118"/>
    </source>
</evidence>
<dbReference type="STRING" id="28885.EI16_07425"/>
<evidence type="ECO:0000313" key="8">
    <source>
        <dbReference type="EMBL" id="KDN96110.1"/>
    </source>
</evidence>
<evidence type="ECO:0000256" key="4">
    <source>
        <dbReference type="ARBA" id="ARBA00022643"/>
    </source>
</evidence>
<dbReference type="CDD" id="cd02149">
    <property type="entry name" value="NfsB-like"/>
    <property type="match status" value="1"/>
</dbReference>
<dbReference type="Pfam" id="PF00881">
    <property type="entry name" value="Nitroreductase"/>
    <property type="match status" value="1"/>
</dbReference>
<comment type="cofactor">
    <cofactor evidence="1">
        <name>FMN</name>
        <dbReference type="ChEBI" id="CHEBI:58210"/>
    </cofactor>
</comment>
<keyword evidence="4" id="KW-0288">FMN</keyword>
<organism evidence="8 9">
    <name type="scientific">Hydrogenovibrio marinus</name>
    <dbReference type="NCBI Taxonomy" id="28885"/>
    <lineage>
        <taxon>Bacteria</taxon>
        <taxon>Pseudomonadati</taxon>
        <taxon>Pseudomonadota</taxon>
        <taxon>Gammaproteobacteria</taxon>
        <taxon>Thiotrichales</taxon>
        <taxon>Piscirickettsiaceae</taxon>
        <taxon>Hydrogenovibrio</taxon>
    </lineage>
</organism>
<dbReference type="Proteomes" id="UP000027341">
    <property type="component" value="Unassembled WGS sequence"/>
</dbReference>
<dbReference type="GO" id="GO:0016491">
    <property type="term" value="F:oxidoreductase activity"/>
    <property type="evidence" value="ECO:0007669"/>
    <property type="project" value="UniProtKB-KW"/>
</dbReference>
<name>A0A067A182_HYDMR</name>
<keyword evidence="5" id="KW-0521">NADP</keyword>
<dbReference type="PANTHER" id="PTHR43673">
    <property type="entry name" value="NAD(P)H NITROREDUCTASE YDGI-RELATED"/>
    <property type="match status" value="1"/>
</dbReference>
<dbReference type="InterPro" id="IPR000415">
    <property type="entry name" value="Nitroreductase-like"/>
</dbReference>
<proteinExistence type="inferred from homology"/>
<reference evidence="8 9" key="1">
    <citation type="submission" date="2014-04" db="EMBL/GenBank/DDBJ databases">
        <title>Draft genome sequence of Hydrogenovibrio marinus MH-110, a model organism for aerobic H2 metabolism.</title>
        <authorList>
            <person name="Cha H.J."/>
            <person name="Jo B.H."/>
            <person name="Hwang B.H."/>
        </authorList>
    </citation>
    <scope>NUCLEOTIDE SEQUENCE [LARGE SCALE GENOMIC DNA]</scope>
    <source>
        <strain evidence="8 9">MH-110</strain>
    </source>
</reference>
<dbReference type="Gene3D" id="3.40.109.10">
    <property type="entry name" value="NADH Oxidase"/>
    <property type="match status" value="1"/>
</dbReference>
<keyword evidence="9" id="KW-1185">Reference proteome</keyword>
<accession>A0A067A182</accession>
<dbReference type="InterPro" id="IPR033878">
    <property type="entry name" value="NfsB-like"/>
</dbReference>
<evidence type="ECO:0000256" key="3">
    <source>
        <dbReference type="ARBA" id="ARBA00022630"/>
    </source>
</evidence>
<dbReference type="RefSeq" id="WP_051623074.1">
    <property type="nucleotide sequence ID" value="NZ_AP020335.1"/>
</dbReference>
<dbReference type="AlphaFoldDB" id="A0A067A182"/>
<keyword evidence="6" id="KW-0560">Oxidoreductase</keyword>